<feature type="region of interest" description="Disordered" evidence="1">
    <location>
        <begin position="118"/>
        <end position="143"/>
    </location>
</feature>
<feature type="compositionally biased region" description="Acidic residues" evidence="1">
    <location>
        <begin position="120"/>
        <end position="130"/>
    </location>
</feature>
<keyword evidence="2" id="KW-0472">Membrane</keyword>
<proteinExistence type="predicted"/>
<reference evidence="4" key="1">
    <citation type="journal article" date="2023" name="G3 (Bethesda)">
        <title>Whole genome assemblies of Zophobas morio and Tenebrio molitor.</title>
        <authorList>
            <person name="Kaur S."/>
            <person name="Stinson S.A."/>
            <person name="diCenzo G.C."/>
        </authorList>
    </citation>
    <scope>NUCLEOTIDE SEQUENCE</scope>
    <source>
        <strain evidence="4">QUZm001</strain>
    </source>
</reference>
<feature type="region of interest" description="Disordered" evidence="1">
    <location>
        <begin position="251"/>
        <end position="274"/>
    </location>
</feature>
<keyword evidence="2" id="KW-0812">Transmembrane</keyword>
<evidence type="ECO:0008006" key="6">
    <source>
        <dbReference type="Google" id="ProtNLM"/>
    </source>
</evidence>
<dbReference type="GO" id="GO:0016020">
    <property type="term" value="C:membrane"/>
    <property type="evidence" value="ECO:0007669"/>
    <property type="project" value="TreeGrafter"/>
</dbReference>
<gene>
    <name evidence="4" type="ORF">Zmor_019241</name>
</gene>
<dbReference type="InterPro" id="IPR012464">
    <property type="entry name" value="DUF1676"/>
</dbReference>
<feature type="transmembrane region" description="Helical" evidence="2">
    <location>
        <begin position="185"/>
        <end position="202"/>
    </location>
</feature>
<dbReference type="EMBL" id="JALNTZ010000006">
    <property type="protein sequence ID" value="KAJ3647358.1"/>
    <property type="molecule type" value="Genomic_DNA"/>
</dbReference>
<sequence>MDYALCIFVALFSTAWCAAVNNHSDHETAQVRKRETAFRELMACGLTRDASCFLDAADVLVEERMDDVLAQADLEVSKTSGRADGEESPSQLTKAIQRIISELSEIFKDSFSGLFKSAREEEEESEEVEDDTKQRKMAKSSEEPRKKKKIKKLIALIKLIVIGLIIKAKITLLLKMLSAALQVKFFLVALAGLILNAARFYIDLKKGHQPQKVIYYEHAQHQHHYEGDEDWGSSGPGGGYWGRSYDEEESAQDLAYSKQKPHKKNEKPAFSWLG</sequence>
<keyword evidence="2" id="KW-1133">Transmembrane helix</keyword>
<dbReference type="PANTHER" id="PTHR21879:SF4">
    <property type="entry name" value="OSIRIS 17, ISOFORM C"/>
    <property type="match status" value="1"/>
</dbReference>
<organism evidence="4 5">
    <name type="scientific">Zophobas morio</name>
    <dbReference type="NCBI Taxonomy" id="2755281"/>
    <lineage>
        <taxon>Eukaryota</taxon>
        <taxon>Metazoa</taxon>
        <taxon>Ecdysozoa</taxon>
        <taxon>Arthropoda</taxon>
        <taxon>Hexapoda</taxon>
        <taxon>Insecta</taxon>
        <taxon>Pterygota</taxon>
        <taxon>Neoptera</taxon>
        <taxon>Endopterygota</taxon>
        <taxon>Coleoptera</taxon>
        <taxon>Polyphaga</taxon>
        <taxon>Cucujiformia</taxon>
        <taxon>Tenebrionidae</taxon>
        <taxon>Zophobas</taxon>
    </lineage>
</organism>
<feature type="compositionally biased region" description="Basic and acidic residues" evidence="1">
    <location>
        <begin position="131"/>
        <end position="143"/>
    </location>
</feature>
<protein>
    <recommendedName>
        <fullName evidence="6">Osiris 9</fullName>
    </recommendedName>
</protein>
<dbReference type="Proteomes" id="UP001168821">
    <property type="component" value="Unassembled WGS sequence"/>
</dbReference>
<evidence type="ECO:0000256" key="2">
    <source>
        <dbReference type="SAM" id="Phobius"/>
    </source>
</evidence>
<feature type="chain" id="PRO_5041248638" description="Osiris 9" evidence="3">
    <location>
        <begin position="18"/>
        <end position="274"/>
    </location>
</feature>
<name>A0AA38I130_9CUCU</name>
<dbReference type="PANTHER" id="PTHR21879">
    <property type="entry name" value="FI03362P-RELATED-RELATED"/>
    <property type="match status" value="1"/>
</dbReference>
<dbReference type="AlphaFoldDB" id="A0AA38I130"/>
<evidence type="ECO:0000256" key="3">
    <source>
        <dbReference type="SAM" id="SignalP"/>
    </source>
</evidence>
<feature type="transmembrane region" description="Helical" evidence="2">
    <location>
        <begin position="153"/>
        <end position="173"/>
    </location>
</feature>
<keyword evidence="3" id="KW-0732">Signal</keyword>
<evidence type="ECO:0000256" key="1">
    <source>
        <dbReference type="SAM" id="MobiDB-lite"/>
    </source>
</evidence>
<comment type="caution">
    <text evidence="4">The sequence shown here is derived from an EMBL/GenBank/DDBJ whole genome shotgun (WGS) entry which is preliminary data.</text>
</comment>
<feature type="signal peptide" evidence="3">
    <location>
        <begin position="1"/>
        <end position="17"/>
    </location>
</feature>
<evidence type="ECO:0000313" key="5">
    <source>
        <dbReference type="Proteomes" id="UP001168821"/>
    </source>
</evidence>
<keyword evidence="5" id="KW-1185">Reference proteome</keyword>
<evidence type="ECO:0000313" key="4">
    <source>
        <dbReference type="EMBL" id="KAJ3647358.1"/>
    </source>
</evidence>
<accession>A0AA38I130</accession>